<reference evidence="1 2" key="1">
    <citation type="submission" date="2013-07" db="EMBL/GenBank/DDBJ databases">
        <title>Sequencing and analysis of the complete genome of Microcystis aeruginosa phage MaMV-DC.</title>
        <authorList>
            <person name="Ou T."/>
            <person name="Li S.H."/>
            <person name="Zhang Q.Y."/>
        </authorList>
    </citation>
    <scope>NUCLEOTIDE SEQUENCE [LARGE SCALE GENOMIC DNA]</scope>
</reference>
<dbReference type="RefSeq" id="YP_009217763.1">
    <property type="nucleotide sequence ID" value="NC_029002.1"/>
</dbReference>
<dbReference type="GeneID" id="26643257"/>
<evidence type="ECO:0000313" key="2">
    <source>
        <dbReference type="Proteomes" id="UP000028567"/>
    </source>
</evidence>
<proteinExistence type="predicted"/>
<dbReference type="Proteomes" id="UP000028567">
    <property type="component" value="Segment"/>
</dbReference>
<keyword evidence="2" id="KW-1185">Reference proteome</keyword>
<evidence type="ECO:0000313" key="1">
    <source>
        <dbReference type="EMBL" id="AGR48644.1"/>
    </source>
</evidence>
<gene>
    <name evidence="1" type="ORF">MaMVDC_79</name>
</gene>
<dbReference type="KEGG" id="vg:26643257"/>
<dbReference type="EMBL" id="KF356199">
    <property type="protein sequence ID" value="AGR48644.1"/>
    <property type="molecule type" value="Genomic_DNA"/>
</dbReference>
<protein>
    <submittedName>
        <fullName evidence="1">Uncharacterized protein</fullName>
    </submittedName>
</protein>
<sequence length="82" mass="9708">MDKLILLDKLAPLDKVKLEELGPEDMHQLLHLYYLDTPADIDTLRIRISKRLLRGVNRTYLQHLKLLYVYLGHYLKRSGVIH</sequence>
<organism evidence="1 2">
    <name type="scientific">Microcystis phage MaMV-DC</name>
    <dbReference type="NCBI Taxonomy" id="1357715"/>
    <lineage>
        <taxon>Viruses</taxon>
        <taxon>Duplodnaviria</taxon>
        <taxon>Heunggongvirae</taxon>
        <taxon>Uroviricota</taxon>
        <taxon>Caudoviricetes</taxon>
        <taxon>Fukuivirus</taxon>
        <taxon>Fukuivirus MVDC</taxon>
    </lineage>
</organism>
<accession>A0A075BU36</accession>
<name>A0A075BU36_9CAUD</name>